<dbReference type="InterPro" id="IPR011009">
    <property type="entry name" value="Kinase-like_dom_sf"/>
</dbReference>
<keyword evidence="2" id="KW-0808">Transferase</keyword>
<proteinExistence type="predicted"/>
<sequence>MAKSCDCRDVRMCYHDGLEWPYPKDMSDRLDRCLTFGATAIIELLPPGNLVKKSPHPFLCSSERHRQVGQLMREVLIYKRLAPHRRLIKMMSYSCSADEMDGHVIFEYMRLGSLEAYLASDAVITQSQQLDWCLQATEGIAFLHSSGVIHGDIKPENMVLDDNMCVRIIDFSGSSIDGLPPLCLESARYYLPRPEPTCNIQTDLFALGSSIYHIMQRAPPFKDLDIDEIEDRYKRQDFPELTNVFCGNIIAACWRQQIESASATLTLLQAHQQRSISVWFSRRLHNVLQSLHQGWAGILRYLRSGFLWGLGRLI</sequence>
<dbReference type="SUPFAM" id="SSF56112">
    <property type="entry name" value="Protein kinase-like (PK-like)"/>
    <property type="match status" value="1"/>
</dbReference>
<evidence type="ECO:0000259" key="1">
    <source>
        <dbReference type="PROSITE" id="PS50011"/>
    </source>
</evidence>
<dbReference type="AlphaFoldDB" id="A0A2H4SE35"/>
<dbReference type="PROSITE" id="PS50011">
    <property type="entry name" value="PROTEIN_KINASE_DOM"/>
    <property type="match status" value="1"/>
</dbReference>
<feature type="domain" description="Protein kinase" evidence="1">
    <location>
        <begin position="1"/>
        <end position="280"/>
    </location>
</feature>
<organism evidence="2 3">
    <name type="scientific">Cordyceps militaris</name>
    <name type="common">Caterpillar fungus</name>
    <name type="synonym">Clavaria militaris</name>
    <dbReference type="NCBI Taxonomy" id="73501"/>
    <lineage>
        <taxon>Eukaryota</taxon>
        <taxon>Fungi</taxon>
        <taxon>Dikarya</taxon>
        <taxon>Ascomycota</taxon>
        <taxon>Pezizomycotina</taxon>
        <taxon>Sordariomycetes</taxon>
        <taxon>Hypocreomycetidae</taxon>
        <taxon>Hypocreales</taxon>
        <taxon>Cordycipitaceae</taxon>
        <taxon>Cordyceps</taxon>
    </lineage>
</organism>
<dbReference type="OrthoDB" id="4865382at2759"/>
<dbReference type="SMART" id="SM00220">
    <property type="entry name" value="S_TKc"/>
    <property type="match status" value="1"/>
</dbReference>
<dbReference type="InterPro" id="IPR008271">
    <property type="entry name" value="Ser/Thr_kinase_AS"/>
</dbReference>
<dbReference type="VEuPathDB" id="FungiDB:CCM_00957"/>
<evidence type="ECO:0000313" key="3">
    <source>
        <dbReference type="Proteomes" id="UP000323067"/>
    </source>
</evidence>
<dbReference type="PANTHER" id="PTHR44329:SF260">
    <property type="entry name" value="PROTEIN KINASE DOMAIN-CONTAINING PROTEIN"/>
    <property type="match status" value="1"/>
</dbReference>
<dbReference type="CDD" id="cd00180">
    <property type="entry name" value="PKc"/>
    <property type="match status" value="1"/>
</dbReference>
<name>A0A2H4SE35_CORMI</name>
<dbReference type="EMBL" id="CP023324">
    <property type="protein sequence ID" value="ATY61363.1"/>
    <property type="molecule type" value="Genomic_DNA"/>
</dbReference>
<dbReference type="Gene3D" id="1.10.510.10">
    <property type="entry name" value="Transferase(Phosphotransferase) domain 1"/>
    <property type="match status" value="1"/>
</dbReference>
<protein>
    <submittedName>
        <fullName evidence="2">Protein kinase, putative</fullName>
    </submittedName>
</protein>
<dbReference type="InterPro" id="IPR051681">
    <property type="entry name" value="Ser/Thr_Kinases-Pseudokinases"/>
</dbReference>
<reference evidence="2 3" key="1">
    <citation type="journal article" date="2017" name="BMC Genomics">
        <title>Chromosome level assembly and secondary metabolite potential of the parasitic fungus Cordyceps militaris.</title>
        <authorList>
            <person name="Kramer G.J."/>
            <person name="Nodwell J.R."/>
        </authorList>
    </citation>
    <scope>NUCLEOTIDE SEQUENCE [LARGE SCALE GENOMIC DNA]</scope>
    <source>
        <strain evidence="2 3">ATCC 34164</strain>
    </source>
</reference>
<keyword evidence="2" id="KW-0418">Kinase</keyword>
<dbReference type="GO" id="GO:0004674">
    <property type="term" value="F:protein serine/threonine kinase activity"/>
    <property type="evidence" value="ECO:0007669"/>
    <property type="project" value="TreeGrafter"/>
</dbReference>
<accession>A0A2H4SE35</accession>
<gene>
    <name evidence="2" type="ORF">A9K55_008515</name>
</gene>
<dbReference type="InterPro" id="IPR000719">
    <property type="entry name" value="Prot_kinase_dom"/>
</dbReference>
<evidence type="ECO:0000313" key="2">
    <source>
        <dbReference type="EMBL" id="ATY61363.1"/>
    </source>
</evidence>
<dbReference type="PANTHER" id="PTHR44329">
    <property type="entry name" value="SERINE/THREONINE-PROTEIN KINASE TNNI3K-RELATED"/>
    <property type="match status" value="1"/>
</dbReference>
<dbReference type="VEuPathDB" id="FungiDB:A9K55_008515"/>
<dbReference type="GO" id="GO:0005524">
    <property type="term" value="F:ATP binding"/>
    <property type="evidence" value="ECO:0007669"/>
    <property type="project" value="InterPro"/>
</dbReference>
<dbReference type="Pfam" id="PF00069">
    <property type="entry name" value="Pkinase"/>
    <property type="match status" value="1"/>
</dbReference>
<dbReference type="Proteomes" id="UP000323067">
    <property type="component" value="Chromosome vii"/>
</dbReference>
<dbReference type="PROSITE" id="PS00108">
    <property type="entry name" value="PROTEIN_KINASE_ST"/>
    <property type="match status" value="1"/>
</dbReference>